<evidence type="ECO:0000313" key="9">
    <source>
        <dbReference type="EMBL" id="GIE96743.1"/>
    </source>
</evidence>
<keyword evidence="3" id="KW-0805">Transcription regulation</keyword>
<comment type="similarity">
    <text evidence="1">Belongs to the sigma-70 factor family. ECF subfamily.</text>
</comment>
<evidence type="ECO:0000313" key="10">
    <source>
        <dbReference type="Proteomes" id="UP000636960"/>
    </source>
</evidence>
<dbReference type="Gene3D" id="1.10.1740.10">
    <property type="match status" value="1"/>
</dbReference>
<proteinExistence type="inferred from homology"/>
<keyword evidence="10" id="KW-1185">Reference proteome</keyword>
<dbReference type="PANTHER" id="PTHR30173:SF43">
    <property type="entry name" value="ECF RNA POLYMERASE SIGMA FACTOR SIGI-RELATED"/>
    <property type="match status" value="1"/>
</dbReference>
<evidence type="ECO:0000259" key="7">
    <source>
        <dbReference type="Pfam" id="PF08281"/>
    </source>
</evidence>
<protein>
    <submittedName>
        <fullName evidence="9">DNA-directed RNA polymerase sigma-70 factor</fullName>
    </submittedName>
</protein>
<accession>A0A919MVE4</accession>
<dbReference type="GO" id="GO:0006352">
    <property type="term" value="P:DNA-templated transcription initiation"/>
    <property type="evidence" value="ECO:0007669"/>
    <property type="project" value="InterPro"/>
</dbReference>
<dbReference type="Gene3D" id="3.10.450.50">
    <property type="match status" value="1"/>
</dbReference>
<gene>
    <name evidence="9" type="primary">rpoE_6</name>
    <name evidence="9" type="ORF">Ari01nite_42080</name>
</gene>
<dbReference type="SUPFAM" id="SSF88946">
    <property type="entry name" value="Sigma2 domain of RNA polymerase sigma factors"/>
    <property type="match status" value="1"/>
</dbReference>
<keyword evidence="4" id="KW-0731">Sigma factor</keyword>
<keyword evidence="9" id="KW-0240">DNA-directed RNA polymerase</keyword>
<reference evidence="9" key="1">
    <citation type="submission" date="2021-01" db="EMBL/GenBank/DDBJ databases">
        <title>Whole genome shotgun sequence of Actinoplanes rishiriensis NBRC 108556.</title>
        <authorList>
            <person name="Komaki H."/>
            <person name="Tamura T."/>
        </authorList>
    </citation>
    <scope>NUCLEOTIDE SEQUENCE</scope>
    <source>
        <strain evidence="9">NBRC 108556</strain>
    </source>
</reference>
<dbReference type="NCBIfam" id="TIGR02937">
    <property type="entry name" value="sigma70-ECF"/>
    <property type="match status" value="1"/>
</dbReference>
<dbReference type="PANTHER" id="PTHR30173">
    <property type="entry name" value="SIGMA 19 FACTOR"/>
    <property type="match status" value="1"/>
</dbReference>
<dbReference type="AlphaFoldDB" id="A0A919MVE4"/>
<feature type="domain" description="RNA polymerase sigma factor 70 region 4 type 2" evidence="7">
    <location>
        <begin position="124"/>
        <end position="174"/>
    </location>
</feature>
<feature type="domain" description="SnoaL-like" evidence="8">
    <location>
        <begin position="192"/>
        <end position="283"/>
    </location>
</feature>
<dbReference type="Gene3D" id="1.10.10.10">
    <property type="entry name" value="Winged helix-like DNA-binding domain superfamily/Winged helix DNA-binding domain"/>
    <property type="match status" value="1"/>
</dbReference>
<comment type="subunit">
    <text evidence="2">Interacts transiently with the RNA polymerase catalytic core formed by RpoA, RpoB, RpoC and RpoZ (2 alpha, 1 beta, 1 beta' and 1 omega subunit) to form the RNA polymerase holoenzyme that can initiate transcription.</text>
</comment>
<dbReference type="InterPro" id="IPR052704">
    <property type="entry name" value="ECF_Sigma-70_Domain"/>
</dbReference>
<feature type="domain" description="RNA polymerase sigma-70 region 2" evidence="6">
    <location>
        <begin position="24"/>
        <end position="88"/>
    </location>
</feature>
<dbReference type="InterPro" id="IPR013325">
    <property type="entry name" value="RNA_pol_sigma_r2"/>
</dbReference>
<dbReference type="InterPro" id="IPR007627">
    <property type="entry name" value="RNA_pol_sigma70_r2"/>
</dbReference>
<evidence type="ECO:0000259" key="8">
    <source>
        <dbReference type="Pfam" id="PF12680"/>
    </source>
</evidence>
<dbReference type="SUPFAM" id="SSF54427">
    <property type="entry name" value="NTF2-like"/>
    <property type="match status" value="1"/>
</dbReference>
<dbReference type="Proteomes" id="UP000636960">
    <property type="component" value="Unassembled WGS sequence"/>
</dbReference>
<comment type="caution">
    <text evidence="9">The sequence shown here is derived from an EMBL/GenBank/DDBJ whole genome shotgun (WGS) entry which is preliminary data.</text>
</comment>
<evidence type="ECO:0000256" key="4">
    <source>
        <dbReference type="ARBA" id="ARBA00023082"/>
    </source>
</evidence>
<dbReference type="GO" id="GO:0016987">
    <property type="term" value="F:sigma factor activity"/>
    <property type="evidence" value="ECO:0007669"/>
    <property type="project" value="UniProtKB-KW"/>
</dbReference>
<dbReference type="InterPro" id="IPR037401">
    <property type="entry name" value="SnoaL-like"/>
</dbReference>
<dbReference type="Pfam" id="PF12680">
    <property type="entry name" value="SnoaL_2"/>
    <property type="match status" value="1"/>
</dbReference>
<dbReference type="Pfam" id="PF04542">
    <property type="entry name" value="Sigma70_r2"/>
    <property type="match status" value="1"/>
</dbReference>
<dbReference type="Pfam" id="PF08281">
    <property type="entry name" value="Sigma70_r4_2"/>
    <property type="match status" value="1"/>
</dbReference>
<evidence type="ECO:0000256" key="5">
    <source>
        <dbReference type="ARBA" id="ARBA00023163"/>
    </source>
</evidence>
<evidence type="ECO:0000259" key="6">
    <source>
        <dbReference type="Pfam" id="PF04542"/>
    </source>
</evidence>
<dbReference type="InterPro" id="IPR032710">
    <property type="entry name" value="NTF2-like_dom_sf"/>
</dbReference>
<dbReference type="InterPro" id="IPR036388">
    <property type="entry name" value="WH-like_DNA-bd_sf"/>
</dbReference>
<sequence>MTESLEEGDDMAGSAPEETLAGAFERERARLVAVAHRMLGSRADAEDAVQEAWLRLARQDAGAIDNLGGWLTTVVGRVCIDVLRSRRARPETSYEDRLPEFVLTEDSGVAPEDEALLADSVGTALLVVLDALGPAERLAFVLHDLFAVPFDDIGQIIGRSADATKMLASRARRKVQGTPRPAEERRKQREVVDAFLAAARGGDFDGLLRLLHPQVTWRSYSAHGLVGRDGAAAVAERVLHGIRAVATAVPALLNGEPALVGRTRTGRLMGVVSCTIVDGRIVAILSVSDPDRLARMGLREGELS</sequence>
<evidence type="ECO:0000256" key="1">
    <source>
        <dbReference type="ARBA" id="ARBA00010641"/>
    </source>
</evidence>
<dbReference type="GO" id="GO:0003677">
    <property type="term" value="F:DNA binding"/>
    <property type="evidence" value="ECO:0007669"/>
    <property type="project" value="InterPro"/>
</dbReference>
<evidence type="ECO:0000256" key="3">
    <source>
        <dbReference type="ARBA" id="ARBA00023015"/>
    </source>
</evidence>
<keyword evidence="5" id="KW-0804">Transcription</keyword>
<dbReference type="GO" id="GO:0000428">
    <property type="term" value="C:DNA-directed RNA polymerase complex"/>
    <property type="evidence" value="ECO:0007669"/>
    <property type="project" value="UniProtKB-KW"/>
</dbReference>
<evidence type="ECO:0000256" key="2">
    <source>
        <dbReference type="ARBA" id="ARBA00011344"/>
    </source>
</evidence>
<dbReference type="InterPro" id="IPR014284">
    <property type="entry name" value="RNA_pol_sigma-70_dom"/>
</dbReference>
<dbReference type="SUPFAM" id="SSF88659">
    <property type="entry name" value="Sigma3 and sigma4 domains of RNA polymerase sigma factors"/>
    <property type="match status" value="1"/>
</dbReference>
<dbReference type="InterPro" id="IPR013324">
    <property type="entry name" value="RNA_pol_sigma_r3/r4-like"/>
</dbReference>
<dbReference type="InterPro" id="IPR013249">
    <property type="entry name" value="RNA_pol_sigma70_r4_t2"/>
</dbReference>
<organism evidence="9 10">
    <name type="scientific">Paractinoplanes rishiriensis</name>
    <dbReference type="NCBI Taxonomy" id="1050105"/>
    <lineage>
        <taxon>Bacteria</taxon>
        <taxon>Bacillati</taxon>
        <taxon>Actinomycetota</taxon>
        <taxon>Actinomycetes</taxon>
        <taxon>Micromonosporales</taxon>
        <taxon>Micromonosporaceae</taxon>
        <taxon>Paractinoplanes</taxon>
    </lineage>
</organism>
<dbReference type="EMBL" id="BOMV01000051">
    <property type="protein sequence ID" value="GIE96743.1"/>
    <property type="molecule type" value="Genomic_DNA"/>
</dbReference>
<name>A0A919MVE4_9ACTN</name>